<evidence type="ECO:0000256" key="2">
    <source>
        <dbReference type="SAM" id="Phobius"/>
    </source>
</evidence>
<organism evidence="3 4">
    <name type="scientific">Blattamonas nauphoetae</name>
    <dbReference type="NCBI Taxonomy" id="2049346"/>
    <lineage>
        <taxon>Eukaryota</taxon>
        <taxon>Metamonada</taxon>
        <taxon>Preaxostyla</taxon>
        <taxon>Oxymonadida</taxon>
        <taxon>Blattamonas</taxon>
    </lineage>
</organism>
<sequence>MATQPTISHDNFSARCAVYRANGGGGSCSENVLARGAGTSTAYAGMCQWFNSAGHRNNIEGASGNSIGVAYHHAATGAAYGVYGCQMFTNFYTELAKDIYVDHENYNWVSGQIVPQITAIEIEANSGGSTATVTALGRGFPTGITFTATVKNPSGSEHSFTISFGSDTQGSNSNVPISSGGFQTGVKYEMISVFNENAKRVVFCQNVTMQIPTGPPSIQQVKATTSVSHLTSAIIQIVGSNLPILGKFTVTLSNGNTIELDGSSITESAEVVVPATGSSPKLEFSSSYQVVSITHTKKTITHSSLTLTVPPVIPHINYNTPTQYTPDPRYFIFTVTGLGLTGKTIETLFRTGARVTTVITSPTKAVSDPVLVDGTLVQYSKSHFPQTVWMDGEPIPSGSSAYTSPSAPTASPIIKTVLYSLNSDSTSIDIGLTGWYLPTSGTITVVFNSTITVTLNTATDLTTGIIKVPIAASGSSFIFGRPYRITSISHPSAEFLSSTVSFYTPTATDNSTQVTSVNCVPTADRYGVILSVSGSGLPTEGTFTVQFHAETIMSIQMEASSASASGPSRMITIFPTGLLSYGKTYQVRSVVHSTQHLANAIGKSFTTPVMPPCVTEITQTFTLDNRKLTLQLKGINLPETGTITFTLSELNKKYTVDCSTSTETAGVDITIGEGKDLAANTEYSLATITHSESIGIIHTFPSFTTGTPKVPTVQSLNMEMSADKSSLSLQIKGENLPTTNPFTIRYTFGIVRTITLSPSTSTESQPATIPLYPSPLAEFGGTYTAWISHTDVALDGCSQQFKVEQGPARVTYVSGYLSADNRSIVVYVNGESLPTTGQFNLSLETKKGVVNVTASPRSSTYAISAQISVGEDEQLEYGEQCVVQSFTHSTPILCSGVVLTVPTLKPTIQSVEATIHSDLDFMSITLHGTTLPKEGNYTVKLNGSVKFVVTSVDEFSASGLVQMQPKEKMEYETIYKVKSIKHKKEKILFNKINFTTPAGGERVTQLQLVLSSDSEFIIVRVNGTSLPRISLILTFQTTSLSDPESVVSSSFTIHSLPNAEIKIEMVIDENGGSEMKFPVNETVPFVEGFNYKIISIRETFTNRELAFVPTTLPFPTDPEKPPKKGLSAGTVTGIVVGAVVGTLVIAAVIVIVILLVVRRGKRRSYPPANQSANLQEIGTPVEQKQAVAEPYSYSPASVVTAQNPTFTASKSQPVQQYQPANAYQPPTQIKPPTQPPPLPSNRPPPPKHAPPPGPPPNVARTQPASLPPPPDDLPPPPDDLPPPPSDLPPPPNDLPPPPAAAPKPGFSQRQNAVPAKQNSTPNGQFGLKPSQIAKQQSAQPKAVSGVGGGQAGGNIFGVQLKSTKKS</sequence>
<keyword evidence="2" id="KW-0472">Membrane</keyword>
<gene>
    <name evidence="3" type="ORF">BLNAU_20600</name>
</gene>
<feature type="transmembrane region" description="Helical" evidence="2">
    <location>
        <begin position="1131"/>
        <end position="1157"/>
    </location>
</feature>
<evidence type="ECO:0008006" key="5">
    <source>
        <dbReference type="Google" id="ProtNLM"/>
    </source>
</evidence>
<name>A0ABQ9WYU3_9EUKA</name>
<evidence type="ECO:0000313" key="4">
    <source>
        <dbReference type="Proteomes" id="UP001281761"/>
    </source>
</evidence>
<keyword evidence="4" id="KW-1185">Reference proteome</keyword>
<feature type="compositionally biased region" description="Polar residues" evidence="1">
    <location>
        <begin position="1307"/>
        <end position="1323"/>
    </location>
</feature>
<feature type="region of interest" description="Disordered" evidence="1">
    <location>
        <begin position="1209"/>
        <end position="1366"/>
    </location>
</feature>
<dbReference type="CDD" id="cd05379">
    <property type="entry name" value="CAP_bacterial"/>
    <property type="match status" value="1"/>
</dbReference>
<dbReference type="Proteomes" id="UP001281761">
    <property type="component" value="Unassembled WGS sequence"/>
</dbReference>
<feature type="compositionally biased region" description="Gly residues" evidence="1">
    <location>
        <begin position="1345"/>
        <end position="1355"/>
    </location>
</feature>
<dbReference type="PANTHER" id="PTHR24216">
    <property type="entry name" value="PAXILLIN-RELATED"/>
    <property type="match status" value="1"/>
</dbReference>
<evidence type="ECO:0000256" key="1">
    <source>
        <dbReference type="SAM" id="MobiDB-lite"/>
    </source>
</evidence>
<proteinExistence type="predicted"/>
<feature type="compositionally biased region" description="Pro residues" evidence="1">
    <location>
        <begin position="1228"/>
        <end position="1257"/>
    </location>
</feature>
<reference evidence="3 4" key="1">
    <citation type="journal article" date="2022" name="bioRxiv">
        <title>Genomics of Preaxostyla Flagellates Illuminates Evolutionary Transitions and the Path Towards Mitochondrial Loss.</title>
        <authorList>
            <person name="Novak L.V.F."/>
            <person name="Treitli S.C."/>
            <person name="Pyrih J."/>
            <person name="Halakuc P."/>
            <person name="Pipaliya S.V."/>
            <person name="Vacek V."/>
            <person name="Brzon O."/>
            <person name="Soukal P."/>
            <person name="Eme L."/>
            <person name="Dacks J.B."/>
            <person name="Karnkowska A."/>
            <person name="Elias M."/>
            <person name="Hampl V."/>
        </authorList>
    </citation>
    <scope>NUCLEOTIDE SEQUENCE [LARGE SCALE GENOMIC DNA]</scope>
    <source>
        <strain evidence="3">NAU3</strain>
        <tissue evidence="3">Gut</tissue>
    </source>
</reference>
<keyword evidence="2" id="KW-0812">Transmembrane</keyword>
<protein>
    <recommendedName>
        <fullName evidence="5">SCP domain-containing protein</fullName>
    </recommendedName>
</protein>
<comment type="caution">
    <text evidence="3">The sequence shown here is derived from an EMBL/GenBank/DDBJ whole genome shotgun (WGS) entry which is preliminary data.</text>
</comment>
<keyword evidence="2" id="KW-1133">Transmembrane helix</keyword>
<feature type="compositionally biased region" description="Low complexity" evidence="1">
    <location>
        <begin position="1212"/>
        <end position="1227"/>
    </location>
</feature>
<feature type="compositionally biased region" description="Pro residues" evidence="1">
    <location>
        <begin position="1265"/>
        <end position="1301"/>
    </location>
</feature>
<evidence type="ECO:0000313" key="3">
    <source>
        <dbReference type="EMBL" id="KAK2944503.1"/>
    </source>
</evidence>
<dbReference type="EMBL" id="JARBJD010000296">
    <property type="protein sequence ID" value="KAK2944503.1"/>
    <property type="molecule type" value="Genomic_DNA"/>
</dbReference>
<dbReference type="InterPro" id="IPR035940">
    <property type="entry name" value="CAP_sf"/>
</dbReference>
<accession>A0ABQ9WYU3</accession>
<dbReference type="Gene3D" id="3.40.33.10">
    <property type="entry name" value="CAP"/>
    <property type="match status" value="1"/>
</dbReference>